<dbReference type="EMBL" id="LGUG01000004">
    <property type="protein sequence ID" value="KON97811.1"/>
    <property type="molecule type" value="Genomic_DNA"/>
</dbReference>
<proteinExistence type="predicted"/>
<sequence>MESRQRAAAIFKSIVCLVILIGIVNELLFARAAIAEPGNPANPVKSSSRNIEDFKQKMDEQVPKWQENYGVPGVALGIVHEGRIAYTLNYGYADKKKKIPLSDNTLFQAASISKSLTAWGILHLADEGLLSLDDPVGKFLTRWQLPASGFNHDEVTIRRLLSHTAGLSPHKGYLGVAPGKRLRPIEESLSGKGWFNEPVKITGKPGAEAVYSGGGYTMLQLVIEEVTGMPFDRYMKEQIMKPLGMKSSSFRQEPTDSNLSKAYGYFGQELPNYQFSEQAAAGLKTNTTDMMTLILASMEVSNSESKGHGVITSKRVEEMQKPVLSENGLGVFVKKLSNQHTLIYHSGDNRGWHSFYGLIPDTKDGLVILTNSENGIELRQDIYHAWIEYETGTLPEGHFSIAEQRKHNSVISVVIGAALGVYLLLFAVRLSSGRRVFITKHKKKPYVRAGIRTFLLLLTGTTLFCTSYVWSVLSLNLGNKINFLLIMAWLVALLIAGFFPKTPKSSDTLIAKKPYS</sequence>
<accession>A0A0D1XS86</accession>
<dbReference type="Proteomes" id="UP000037269">
    <property type="component" value="Unassembled WGS sequence"/>
</dbReference>
<keyword evidence="1" id="KW-0472">Membrane</keyword>
<feature type="domain" description="Beta-lactamase-related" evidence="2">
    <location>
        <begin position="59"/>
        <end position="383"/>
    </location>
</feature>
<dbReference type="InterPro" id="IPR012338">
    <property type="entry name" value="Beta-lactam/transpept-like"/>
</dbReference>
<name>A0A0D1XS86_ANEMI</name>
<dbReference type="InterPro" id="IPR050491">
    <property type="entry name" value="AmpC-like"/>
</dbReference>
<dbReference type="Pfam" id="PF00144">
    <property type="entry name" value="Beta-lactamase"/>
    <property type="match status" value="1"/>
</dbReference>
<evidence type="ECO:0000313" key="6">
    <source>
        <dbReference type="Proteomes" id="UP000182836"/>
    </source>
</evidence>
<evidence type="ECO:0000259" key="2">
    <source>
        <dbReference type="Pfam" id="PF00144"/>
    </source>
</evidence>
<dbReference type="InterPro" id="IPR001466">
    <property type="entry name" value="Beta-lactam-related"/>
</dbReference>
<reference evidence="3 5" key="1">
    <citation type="submission" date="2015-07" db="EMBL/GenBank/DDBJ databases">
        <title>Fjat-14205 dsm 2895.</title>
        <authorList>
            <person name="Liu B."/>
            <person name="Wang J."/>
            <person name="Zhu Y."/>
            <person name="Liu G."/>
            <person name="Chen Q."/>
            <person name="Chen Z."/>
            <person name="Lan J."/>
            <person name="Che J."/>
            <person name="Ge C."/>
            <person name="Shi H."/>
            <person name="Pan Z."/>
            <person name="Liu X."/>
        </authorList>
    </citation>
    <scope>NUCLEOTIDE SEQUENCE [LARGE SCALE GENOMIC DNA]</scope>
    <source>
        <strain evidence="3 5">DSM 2895</strain>
    </source>
</reference>
<dbReference type="OrthoDB" id="9797709at2"/>
<keyword evidence="4" id="KW-0645">Protease</keyword>
<evidence type="ECO:0000256" key="1">
    <source>
        <dbReference type="SAM" id="Phobius"/>
    </source>
</evidence>
<dbReference type="Gene3D" id="3.40.710.10">
    <property type="entry name" value="DD-peptidase/beta-lactamase superfamily"/>
    <property type="match status" value="1"/>
</dbReference>
<evidence type="ECO:0000313" key="4">
    <source>
        <dbReference type="EMBL" id="SDJ73763.1"/>
    </source>
</evidence>
<protein>
    <submittedName>
        <fullName evidence="4">D-alanyl-D-alanine carboxypeptidase</fullName>
    </submittedName>
    <submittedName>
        <fullName evidence="3">Penicillin-binding protein</fullName>
    </submittedName>
</protein>
<dbReference type="PANTHER" id="PTHR46825">
    <property type="entry name" value="D-ALANYL-D-ALANINE-CARBOXYPEPTIDASE/ENDOPEPTIDASE AMPH"/>
    <property type="match status" value="1"/>
</dbReference>
<keyword evidence="5" id="KW-1185">Reference proteome</keyword>
<dbReference type="GO" id="GO:0004180">
    <property type="term" value="F:carboxypeptidase activity"/>
    <property type="evidence" value="ECO:0007669"/>
    <property type="project" value="UniProtKB-KW"/>
</dbReference>
<dbReference type="PATRIC" id="fig|47500.8.peg.4805"/>
<organism evidence="3 5">
    <name type="scientific">Aneurinibacillus migulanus</name>
    <name type="common">Bacillus migulanus</name>
    <dbReference type="NCBI Taxonomy" id="47500"/>
    <lineage>
        <taxon>Bacteria</taxon>
        <taxon>Bacillati</taxon>
        <taxon>Bacillota</taxon>
        <taxon>Bacilli</taxon>
        <taxon>Bacillales</taxon>
        <taxon>Paenibacillaceae</taxon>
        <taxon>Aneurinibacillus group</taxon>
        <taxon>Aneurinibacillus</taxon>
    </lineage>
</organism>
<dbReference type="AlphaFoldDB" id="A0A0D1XS86"/>
<evidence type="ECO:0000313" key="5">
    <source>
        <dbReference type="Proteomes" id="UP000037269"/>
    </source>
</evidence>
<dbReference type="Proteomes" id="UP000182836">
    <property type="component" value="Unassembled WGS sequence"/>
</dbReference>
<dbReference type="RefSeq" id="WP_043069086.1">
    <property type="nucleotide sequence ID" value="NZ_BJOA01000171.1"/>
</dbReference>
<dbReference type="SUPFAM" id="SSF56601">
    <property type="entry name" value="beta-lactamase/transpeptidase-like"/>
    <property type="match status" value="1"/>
</dbReference>
<feature type="transmembrane region" description="Helical" evidence="1">
    <location>
        <begin position="449"/>
        <end position="469"/>
    </location>
</feature>
<dbReference type="PANTHER" id="PTHR46825:SF12">
    <property type="entry name" value="PENICILLIN-BINDING PROTEIN 4"/>
    <property type="match status" value="1"/>
</dbReference>
<dbReference type="GeneID" id="42307931"/>
<dbReference type="EMBL" id="FNED01000027">
    <property type="protein sequence ID" value="SDJ73763.1"/>
    <property type="molecule type" value="Genomic_DNA"/>
</dbReference>
<feature type="transmembrane region" description="Helical" evidence="1">
    <location>
        <begin position="481"/>
        <end position="499"/>
    </location>
</feature>
<keyword evidence="1" id="KW-0812">Transmembrane</keyword>
<gene>
    <name evidence="3" type="ORF">AF333_22625</name>
    <name evidence="4" type="ORF">SAMN04487909_1279</name>
</gene>
<feature type="transmembrane region" description="Helical" evidence="1">
    <location>
        <begin position="410"/>
        <end position="428"/>
    </location>
</feature>
<dbReference type="STRING" id="47500.AF333_22625"/>
<evidence type="ECO:0000313" key="3">
    <source>
        <dbReference type="EMBL" id="KON97811.1"/>
    </source>
</evidence>
<keyword evidence="4" id="KW-0121">Carboxypeptidase</keyword>
<reference evidence="4 6" key="2">
    <citation type="submission" date="2016-10" db="EMBL/GenBank/DDBJ databases">
        <authorList>
            <person name="de Groot N.N."/>
        </authorList>
    </citation>
    <scope>NUCLEOTIDE SEQUENCE [LARGE SCALE GENOMIC DNA]</scope>
    <source>
        <strain evidence="4 6">DSM 2895</strain>
    </source>
</reference>
<keyword evidence="4" id="KW-0378">Hydrolase</keyword>
<keyword evidence="1" id="KW-1133">Transmembrane helix</keyword>